<evidence type="ECO:0000256" key="1">
    <source>
        <dbReference type="SAM" id="MobiDB-lite"/>
    </source>
</evidence>
<sequence length="183" mass="19721">MSFSSSPLFNTFPSPVPPLPEGTSRVPVLGPINTADVFSTPQRGYGDDKPLPPIGQHERPSEADTLQHHSTASASEPPLVLDRDSGCILLGLSAISQQDLTTNDILPARFSLGSSPRRQQEETANLAAPCWAEDEEFLPKDEIAEWLGGQHSGVVTANELCHQTNKGKLTDAKVGAEKRSNQR</sequence>
<name>A0A4Q9M9G2_9APHY</name>
<evidence type="ECO:0000313" key="2">
    <source>
        <dbReference type="EMBL" id="TBU22808.1"/>
    </source>
</evidence>
<feature type="compositionally biased region" description="Polar residues" evidence="1">
    <location>
        <begin position="1"/>
        <end position="13"/>
    </location>
</feature>
<feature type="region of interest" description="Disordered" evidence="1">
    <location>
        <begin position="1"/>
        <end position="78"/>
    </location>
</feature>
<reference evidence="2" key="1">
    <citation type="submission" date="2019-01" db="EMBL/GenBank/DDBJ databases">
        <title>Draft genome sequences of three monokaryotic isolates of the white-rot basidiomycete fungus Dichomitus squalens.</title>
        <authorList>
            <consortium name="DOE Joint Genome Institute"/>
            <person name="Lopez S.C."/>
            <person name="Andreopoulos B."/>
            <person name="Pangilinan J."/>
            <person name="Lipzen A."/>
            <person name="Riley R."/>
            <person name="Ahrendt S."/>
            <person name="Ng V."/>
            <person name="Barry K."/>
            <person name="Daum C."/>
            <person name="Grigoriev I.V."/>
            <person name="Hilden K.S."/>
            <person name="Makela M.R."/>
            <person name="de Vries R.P."/>
        </authorList>
    </citation>
    <scope>NUCLEOTIDE SEQUENCE [LARGE SCALE GENOMIC DNA]</scope>
    <source>
        <strain evidence="2">OM18370.1</strain>
    </source>
</reference>
<accession>A0A4Q9M9G2</accession>
<organism evidence="2">
    <name type="scientific">Dichomitus squalens</name>
    <dbReference type="NCBI Taxonomy" id="114155"/>
    <lineage>
        <taxon>Eukaryota</taxon>
        <taxon>Fungi</taxon>
        <taxon>Dikarya</taxon>
        <taxon>Basidiomycota</taxon>
        <taxon>Agaricomycotina</taxon>
        <taxon>Agaricomycetes</taxon>
        <taxon>Polyporales</taxon>
        <taxon>Polyporaceae</taxon>
        <taxon>Dichomitus</taxon>
    </lineage>
</organism>
<gene>
    <name evidence="2" type="ORF">BD311DRAFT_811187</name>
</gene>
<dbReference type="EMBL" id="ML143525">
    <property type="protein sequence ID" value="TBU22808.1"/>
    <property type="molecule type" value="Genomic_DNA"/>
</dbReference>
<proteinExistence type="predicted"/>
<feature type="compositionally biased region" description="Basic and acidic residues" evidence="1">
    <location>
        <begin position="45"/>
        <end position="67"/>
    </location>
</feature>
<dbReference type="OrthoDB" id="2157641at2759"/>
<protein>
    <submittedName>
        <fullName evidence="2">Uncharacterized protein</fullName>
    </submittedName>
</protein>
<dbReference type="AlphaFoldDB" id="A0A4Q9M9G2"/>
<dbReference type="Proteomes" id="UP000292957">
    <property type="component" value="Unassembled WGS sequence"/>
</dbReference>